<keyword evidence="13" id="KW-1185">Reference proteome</keyword>
<dbReference type="InterPro" id="IPR056375">
    <property type="entry name" value="Idi_bact"/>
</dbReference>
<reference evidence="13" key="1">
    <citation type="journal article" date="2019" name="Int. J. Syst. Evol. Microbiol.">
        <title>The Global Catalogue of Microorganisms (GCM) 10K type strain sequencing project: providing services to taxonomists for standard genome sequencing and annotation.</title>
        <authorList>
            <consortium name="The Broad Institute Genomics Platform"/>
            <consortium name="The Broad Institute Genome Sequencing Center for Infectious Disease"/>
            <person name="Wu L."/>
            <person name="Ma J."/>
        </authorList>
    </citation>
    <scope>NUCLEOTIDE SEQUENCE [LARGE SCALE GENOMIC DNA]</scope>
    <source>
        <strain evidence="13">JCM 16601</strain>
    </source>
</reference>
<evidence type="ECO:0000256" key="4">
    <source>
        <dbReference type="ARBA" id="ARBA00022490"/>
    </source>
</evidence>
<comment type="pathway">
    <text evidence="1">Isoprenoid biosynthesis; dimethylallyl diphosphate biosynthesis; dimethylallyl diphosphate from isopentenyl diphosphate: step 1/1.</text>
</comment>
<dbReference type="CDD" id="cd02885">
    <property type="entry name" value="NUDIX_IPP_Isomerase"/>
    <property type="match status" value="1"/>
</dbReference>
<evidence type="ECO:0000256" key="10">
    <source>
        <dbReference type="NCBIfam" id="TIGR02150"/>
    </source>
</evidence>
<keyword evidence="4" id="KW-0963">Cytoplasm</keyword>
<keyword evidence="5" id="KW-0479">Metal-binding</keyword>
<sequence length="177" mass="20427">MEEQVILVDADDNVIGTMEKLQAHQLGRLHRAFSVFIFDTKGRLLLQQRAMEKYHSGGKWTNTCCSHPRLHETNIDAANRRLMEEMGLTCTLTPAFNFIYRSDILPGLTEHEIDHVFFGISDTEPKPNADEVMHFKYIGMADLAAELKANPDTYSSWLNICFDQLMIHYNQFFKDQV</sequence>
<dbReference type="EC" id="5.3.3.2" evidence="3 10"/>
<evidence type="ECO:0000313" key="13">
    <source>
        <dbReference type="Proteomes" id="UP001500742"/>
    </source>
</evidence>
<dbReference type="SUPFAM" id="SSF55811">
    <property type="entry name" value="Nudix"/>
    <property type="match status" value="1"/>
</dbReference>
<evidence type="ECO:0000256" key="1">
    <source>
        <dbReference type="ARBA" id="ARBA00004826"/>
    </source>
</evidence>
<evidence type="ECO:0000256" key="2">
    <source>
        <dbReference type="ARBA" id="ARBA00007579"/>
    </source>
</evidence>
<dbReference type="Gene3D" id="3.90.79.10">
    <property type="entry name" value="Nucleoside Triphosphate Pyrophosphohydrolase"/>
    <property type="match status" value="1"/>
</dbReference>
<keyword evidence="6" id="KW-0460">Magnesium</keyword>
<feature type="domain" description="Nudix hydrolase" evidence="11">
    <location>
        <begin position="28"/>
        <end position="160"/>
    </location>
</feature>
<gene>
    <name evidence="12" type="primary">idi</name>
    <name evidence="12" type="ORF">GCM10022210_16690</name>
</gene>
<evidence type="ECO:0000313" key="12">
    <source>
        <dbReference type="EMBL" id="GAA3968469.1"/>
    </source>
</evidence>
<name>A0ABP7PNB8_9SPHI</name>
<evidence type="ECO:0000256" key="8">
    <source>
        <dbReference type="ARBA" id="ARBA00023229"/>
    </source>
</evidence>
<dbReference type="HAMAP" id="MF_00202">
    <property type="entry name" value="Idi"/>
    <property type="match status" value="1"/>
</dbReference>
<keyword evidence="8" id="KW-0414">Isoprene biosynthesis</keyword>
<keyword evidence="9" id="KW-0413">Isomerase</keyword>
<dbReference type="NCBIfam" id="NF002995">
    <property type="entry name" value="PRK03759.1"/>
    <property type="match status" value="1"/>
</dbReference>
<dbReference type="Proteomes" id="UP001500742">
    <property type="component" value="Unassembled WGS sequence"/>
</dbReference>
<dbReference type="PROSITE" id="PS51462">
    <property type="entry name" value="NUDIX"/>
    <property type="match status" value="1"/>
</dbReference>
<dbReference type="PIRSF" id="PIRSF018427">
    <property type="entry name" value="Isopntndiph_ism"/>
    <property type="match status" value="1"/>
</dbReference>
<organism evidence="12 13">
    <name type="scientific">Mucilaginibacter dorajii</name>
    <dbReference type="NCBI Taxonomy" id="692994"/>
    <lineage>
        <taxon>Bacteria</taxon>
        <taxon>Pseudomonadati</taxon>
        <taxon>Bacteroidota</taxon>
        <taxon>Sphingobacteriia</taxon>
        <taxon>Sphingobacteriales</taxon>
        <taxon>Sphingobacteriaceae</taxon>
        <taxon>Mucilaginibacter</taxon>
    </lineage>
</organism>
<dbReference type="PANTHER" id="PTHR10885:SF0">
    <property type="entry name" value="ISOPENTENYL-DIPHOSPHATE DELTA-ISOMERASE"/>
    <property type="match status" value="1"/>
</dbReference>
<proteinExistence type="inferred from homology"/>
<dbReference type="InterPro" id="IPR000086">
    <property type="entry name" value="NUDIX_hydrolase_dom"/>
</dbReference>
<protein>
    <recommendedName>
        <fullName evidence="3 10">Isopentenyl-diphosphate delta-isomerase</fullName>
        <ecNumber evidence="3 10">5.3.3.2</ecNumber>
    </recommendedName>
</protein>
<evidence type="ECO:0000256" key="9">
    <source>
        <dbReference type="ARBA" id="ARBA00023235"/>
    </source>
</evidence>
<evidence type="ECO:0000256" key="5">
    <source>
        <dbReference type="ARBA" id="ARBA00022723"/>
    </source>
</evidence>
<dbReference type="RefSeq" id="WP_259094242.1">
    <property type="nucleotide sequence ID" value="NZ_BAAAZC010000010.1"/>
</dbReference>
<dbReference type="InterPro" id="IPR015797">
    <property type="entry name" value="NUDIX_hydrolase-like_dom_sf"/>
</dbReference>
<dbReference type="EMBL" id="BAAAZC010000010">
    <property type="protein sequence ID" value="GAA3968469.1"/>
    <property type="molecule type" value="Genomic_DNA"/>
</dbReference>
<dbReference type="PANTHER" id="PTHR10885">
    <property type="entry name" value="ISOPENTENYL-DIPHOSPHATE DELTA-ISOMERASE"/>
    <property type="match status" value="1"/>
</dbReference>
<dbReference type="InterPro" id="IPR011876">
    <property type="entry name" value="IsopentenylPP_isomerase_typ1"/>
</dbReference>
<evidence type="ECO:0000259" key="11">
    <source>
        <dbReference type="PROSITE" id="PS51462"/>
    </source>
</evidence>
<dbReference type="NCBIfam" id="TIGR02150">
    <property type="entry name" value="IPP_isom_1"/>
    <property type="match status" value="1"/>
</dbReference>
<comment type="similarity">
    <text evidence="2">Belongs to the IPP isomerase type 1 family.</text>
</comment>
<comment type="caution">
    <text evidence="12">The sequence shown here is derived from an EMBL/GenBank/DDBJ whole genome shotgun (WGS) entry which is preliminary data.</text>
</comment>
<evidence type="ECO:0000256" key="7">
    <source>
        <dbReference type="ARBA" id="ARBA00023211"/>
    </source>
</evidence>
<dbReference type="Pfam" id="PF00293">
    <property type="entry name" value="NUDIX"/>
    <property type="match status" value="1"/>
</dbReference>
<evidence type="ECO:0000256" key="6">
    <source>
        <dbReference type="ARBA" id="ARBA00022842"/>
    </source>
</evidence>
<keyword evidence="7" id="KW-0464">Manganese</keyword>
<accession>A0ABP7PNB8</accession>
<evidence type="ECO:0000256" key="3">
    <source>
        <dbReference type="ARBA" id="ARBA00012057"/>
    </source>
</evidence>